<feature type="domain" description="Beta-Casp" evidence="3">
    <location>
        <begin position="239"/>
        <end position="380"/>
    </location>
</feature>
<gene>
    <name evidence="4" type="ORF">EDI28_00840</name>
</gene>
<dbReference type="SUPFAM" id="SSF56281">
    <property type="entry name" value="Metallo-hydrolase/oxidoreductase"/>
    <property type="match status" value="1"/>
</dbReference>
<dbReference type="CDD" id="cd16295">
    <property type="entry name" value="TTHA0252-CPSF-like_MBL-fold"/>
    <property type="match status" value="1"/>
</dbReference>
<dbReference type="Gene3D" id="3.60.15.10">
    <property type="entry name" value="Ribonuclease Z/Hydroxyacylglutathione hydrolase-like"/>
    <property type="match status" value="1"/>
</dbReference>
<name>A0A3S3QR08_9GAMM</name>
<protein>
    <submittedName>
        <fullName evidence="4">MBL fold metallo-hydrolase</fullName>
    </submittedName>
</protein>
<dbReference type="InterPro" id="IPR022712">
    <property type="entry name" value="Beta_Casp"/>
</dbReference>
<dbReference type="Proteomes" id="UP000287563">
    <property type="component" value="Unassembled WGS sequence"/>
</dbReference>
<dbReference type="SMART" id="SM01027">
    <property type="entry name" value="Beta-Casp"/>
    <property type="match status" value="1"/>
</dbReference>
<dbReference type="Pfam" id="PF00753">
    <property type="entry name" value="Lactamase_B"/>
    <property type="match status" value="1"/>
</dbReference>
<dbReference type="InterPro" id="IPR001279">
    <property type="entry name" value="Metallo-B-lactamas"/>
</dbReference>
<dbReference type="PANTHER" id="PTHR11203">
    <property type="entry name" value="CLEAVAGE AND POLYADENYLATION SPECIFICITY FACTOR FAMILY MEMBER"/>
    <property type="match status" value="1"/>
</dbReference>
<proteinExistence type="predicted"/>
<dbReference type="Gene3D" id="3.40.50.10890">
    <property type="match status" value="1"/>
</dbReference>
<feature type="domain" description="Metallo-beta-lactamase" evidence="2">
    <location>
        <begin position="13"/>
        <end position="227"/>
    </location>
</feature>
<accession>A0A3S3QR08</accession>
<dbReference type="SMART" id="SM00849">
    <property type="entry name" value="Lactamase_B"/>
    <property type="match status" value="1"/>
</dbReference>
<evidence type="ECO:0000259" key="3">
    <source>
        <dbReference type="SMART" id="SM01027"/>
    </source>
</evidence>
<sequence>MNIIHHGARTGVTGSCHEIRVGTHGLLVDCGLFQGEEKGRSLDIEFPIDHIRALLLTHCHIDHIGRLPWLLAAGFRGPIYATEATAALLPLMLEDGLKIHLGLNKAQCEKFTGLVQGLLKPIPFDCRVELILPSGELVSICFRPAGHILGSAYIELSLPGERSGEQKVVFSGDLGPCDTPLLVDPQSPEQVDTLVIESTYGDKQHQPVRLREQQLATIIDRSLNDGGAILIPAFSVGRTQELLFDIENLITRTMSGFSKQNSSLAKWYQLPVILDSPLAMGVTQQYVSFQRLWAKEAKQRIITGRHPLSFEQCITINQHSDHIALVNRIKATGEPAIIVAASGMCAGGRILNYLDALLPDPRTDVVMVGYQARGTLGRQLLGQPRQVDIRNSRVAVNATVHSMSGYSAHADQDDLMKFVANIKHGPQQIRIVHGDVKAQEALARKLASIKPDCEIVIAANEKN</sequence>
<evidence type="ECO:0000313" key="4">
    <source>
        <dbReference type="EMBL" id="RWX56629.1"/>
    </source>
</evidence>
<dbReference type="Pfam" id="PF07521">
    <property type="entry name" value="RMMBL"/>
    <property type="match status" value="1"/>
</dbReference>
<keyword evidence="5" id="KW-1185">Reference proteome</keyword>
<comment type="caution">
    <text evidence="4">The sequence shown here is derived from an EMBL/GenBank/DDBJ whole genome shotgun (WGS) entry which is preliminary data.</text>
</comment>
<dbReference type="InterPro" id="IPR050698">
    <property type="entry name" value="MBL"/>
</dbReference>
<organism evidence="4 5">
    <name type="scientific">Photobacterium chitinilyticum</name>
    <dbReference type="NCBI Taxonomy" id="2485123"/>
    <lineage>
        <taxon>Bacteria</taxon>
        <taxon>Pseudomonadati</taxon>
        <taxon>Pseudomonadota</taxon>
        <taxon>Gammaproteobacteria</taxon>
        <taxon>Vibrionales</taxon>
        <taxon>Vibrionaceae</taxon>
        <taxon>Photobacterium</taxon>
    </lineage>
</organism>
<dbReference type="Pfam" id="PF10996">
    <property type="entry name" value="Beta-Casp"/>
    <property type="match status" value="1"/>
</dbReference>
<dbReference type="EMBL" id="RJLM01000001">
    <property type="protein sequence ID" value="RWX56629.1"/>
    <property type="molecule type" value="Genomic_DNA"/>
</dbReference>
<dbReference type="InterPro" id="IPR036866">
    <property type="entry name" value="RibonucZ/Hydroxyglut_hydro"/>
</dbReference>
<dbReference type="RefSeq" id="WP_128781951.1">
    <property type="nucleotide sequence ID" value="NZ_RJLM01000001.1"/>
</dbReference>
<dbReference type="PANTHER" id="PTHR11203:SF37">
    <property type="entry name" value="INTEGRATOR COMPLEX SUBUNIT 11"/>
    <property type="match status" value="1"/>
</dbReference>
<dbReference type="GO" id="GO:0004521">
    <property type="term" value="F:RNA endonuclease activity"/>
    <property type="evidence" value="ECO:0007669"/>
    <property type="project" value="TreeGrafter"/>
</dbReference>
<dbReference type="AlphaFoldDB" id="A0A3S3QR08"/>
<evidence type="ECO:0000313" key="5">
    <source>
        <dbReference type="Proteomes" id="UP000287563"/>
    </source>
</evidence>
<reference evidence="4 5" key="1">
    <citation type="submission" date="2018-11" db="EMBL/GenBank/DDBJ databases">
        <title>Photobacterium sp. BEI247 sp. nov., a marine bacterium isolated from Yongle Blue Hole in the South China Sea.</title>
        <authorList>
            <person name="Wang X."/>
        </authorList>
    </citation>
    <scope>NUCLEOTIDE SEQUENCE [LARGE SCALE GENOMIC DNA]</scope>
    <source>
        <strain evidence="5">BEI247</strain>
    </source>
</reference>
<dbReference type="OrthoDB" id="9803916at2"/>
<evidence type="ECO:0000259" key="2">
    <source>
        <dbReference type="SMART" id="SM00849"/>
    </source>
</evidence>
<keyword evidence="1 4" id="KW-0378">Hydrolase</keyword>
<evidence type="ECO:0000256" key="1">
    <source>
        <dbReference type="ARBA" id="ARBA00022801"/>
    </source>
</evidence>
<dbReference type="GO" id="GO:0016787">
    <property type="term" value="F:hydrolase activity"/>
    <property type="evidence" value="ECO:0007669"/>
    <property type="project" value="UniProtKB-KW"/>
</dbReference>
<dbReference type="InterPro" id="IPR011108">
    <property type="entry name" value="RMMBL"/>
</dbReference>